<reference evidence="3 4" key="1">
    <citation type="journal article" date="2008" name="J. Bacteriol.">
        <title>Genome of the actinomycete plant pathogen Clavibacter michiganensis subsp. sepedonicus suggests recent niche adaptation.</title>
        <authorList>
            <person name="Bentley S.D."/>
            <person name="Corton C."/>
            <person name="Brown S.E."/>
            <person name="Barron A."/>
            <person name="Clark L."/>
            <person name="Doggett J."/>
            <person name="Harris B."/>
            <person name="Ormond D."/>
            <person name="Quail M.A."/>
            <person name="May G."/>
            <person name="Francis D."/>
            <person name="Knudson D."/>
            <person name="Parkhill J."/>
            <person name="Ishimaru C.A."/>
        </authorList>
    </citation>
    <scope>NUCLEOTIDE SEQUENCE [LARGE SCALE GENOMIC DNA]</scope>
    <source>
        <strain evidence="4">ATCC 33113 / DSM 20744 / JCM 9667 / LMG 2889 / ICMP 2535 / C-1</strain>
    </source>
</reference>
<proteinExistence type="predicted"/>
<keyword evidence="2" id="KW-1133">Transmembrane helix</keyword>
<name>B0RJ99_CLASE</name>
<sequence length="163" mass="17700">MLGGVCGWSQNGDHGTHSQLRRSRTTNDRRCSEPLGPGATMMDGWDPGAVATFWAAVIAGVVGLVAVIVTIADGISTRGVTRAFAAREQSWTRWSWAIEKAVSDSAAEREIGLAMMDALSDMPWLSEDDERIGFALSAAVDARNAREDAEPPKREGRWGRKNR</sequence>
<protein>
    <submittedName>
        <fullName evidence="3">Membrane protein</fullName>
    </submittedName>
</protein>
<keyword evidence="2" id="KW-0812">Transmembrane</keyword>
<geneLocation type="plasmid" evidence="3 4">
    <name>pCSL1</name>
</geneLocation>
<feature type="region of interest" description="Disordered" evidence="1">
    <location>
        <begin position="1"/>
        <end position="39"/>
    </location>
</feature>
<dbReference type="KEGG" id="cms:pCSL0046"/>
<organism evidence="3 4">
    <name type="scientific">Clavibacter sepedonicus</name>
    <name type="common">Clavibacter michiganensis subsp. sepedonicus</name>
    <dbReference type="NCBI Taxonomy" id="31964"/>
    <lineage>
        <taxon>Bacteria</taxon>
        <taxon>Bacillati</taxon>
        <taxon>Actinomycetota</taxon>
        <taxon>Actinomycetes</taxon>
        <taxon>Micrococcales</taxon>
        <taxon>Microbacteriaceae</taxon>
        <taxon>Clavibacter</taxon>
    </lineage>
</organism>
<keyword evidence="4" id="KW-1185">Reference proteome</keyword>
<evidence type="ECO:0000256" key="2">
    <source>
        <dbReference type="SAM" id="Phobius"/>
    </source>
</evidence>
<dbReference type="AlphaFoldDB" id="B0RJ99"/>
<keyword evidence="3" id="KW-0614">Plasmid</keyword>
<evidence type="ECO:0000256" key="1">
    <source>
        <dbReference type="SAM" id="MobiDB-lite"/>
    </source>
</evidence>
<dbReference type="Proteomes" id="UP000001318">
    <property type="component" value="Plasmid pCSL1"/>
</dbReference>
<evidence type="ECO:0000313" key="4">
    <source>
        <dbReference type="Proteomes" id="UP000001318"/>
    </source>
</evidence>
<evidence type="ECO:0000313" key="3">
    <source>
        <dbReference type="EMBL" id="CAQ03289.1"/>
    </source>
</evidence>
<dbReference type="HOGENOM" id="CLU_1624222_0_0_11"/>
<feature type="region of interest" description="Disordered" evidence="1">
    <location>
        <begin position="142"/>
        <end position="163"/>
    </location>
</feature>
<keyword evidence="2" id="KW-0472">Membrane</keyword>
<feature type="compositionally biased region" description="Basic and acidic residues" evidence="1">
    <location>
        <begin position="143"/>
        <end position="163"/>
    </location>
</feature>
<gene>
    <name evidence="3" type="ordered locus">pCSL0046</name>
</gene>
<feature type="transmembrane region" description="Helical" evidence="2">
    <location>
        <begin position="51"/>
        <end position="72"/>
    </location>
</feature>
<accession>B0RJ99</accession>
<dbReference type="EMBL" id="AM849036">
    <property type="protein sequence ID" value="CAQ03289.1"/>
    <property type="molecule type" value="Genomic_DNA"/>
</dbReference>